<reference evidence="2 3" key="1">
    <citation type="submission" date="2021-06" db="EMBL/GenBank/DDBJ databases">
        <authorList>
            <person name="Palmer J.M."/>
        </authorList>
    </citation>
    <scope>NUCLEOTIDE SEQUENCE [LARGE SCALE GENOMIC DNA]</scope>
    <source>
        <strain evidence="2 3">XR_2019</strain>
        <tissue evidence="2">Muscle</tissue>
    </source>
</reference>
<feature type="compositionally biased region" description="Basic residues" evidence="1">
    <location>
        <begin position="186"/>
        <end position="199"/>
    </location>
</feature>
<organism evidence="2 3">
    <name type="scientific">Xenotaenia resolanae</name>
    <dbReference type="NCBI Taxonomy" id="208358"/>
    <lineage>
        <taxon>Eukaryota</taxon>
        <taxon>Metazoa</taxon>
        <taxon>Chordata</taxon>
        <taxon>Craniata</taxon>
        <taxon>Vertebrata</taxon>
        <taxon>Euteleostomi</taxon>
        <taxon>Actinopterygii</taxon>
        <taxon>Neopterygii</taxon>
        <taxon>Teleostei</taxon>
        <taxon>Neoteleostei</taxon>
        <taxon>Acanthomorphata</taxon>
        <taxon>Ovalentaria</taxon>
        <taxon>Atherinomorphae</taxon>
        <taxon>Cyprinodontiformes</taxon>
        <taxon>Goodeidae</taxon>
        <taxon>Xenotaenia</taxon>
    </lineage>
</organism>
<feature type="compositionally biased region" description="Polar residues" evidence="1">
    <location>
        <begin position="94"/>
        <end position="104"/>
    </location>
</feature>
<evidence type="ECO:0000313" key="3">
    <source>
        <dbReference type="Proteomes" id="UP001444071"/>
    </source>
</evidence>
<dbReference type="Proteomes" id="UP001444071">
    <property type="component" value="Unassembled WGS sequence"/>
</dbReference>
<dbReference type="EMBL" id="JAHRIM010054317">
    <property type="protein sequence ID" value="MEQ2270012.1"/>
    <property type="molecule type" value="Genomic_DNA"/>
</dbReference>
<evidence type="ECO:0000313" key="2">
    <source>
        <dbReference type="EMBL" id="MEQ2270012.1"/>
    </source>
</evidence>
<feature type="region of interest" description="Disordered" evidence="1">
    <location>
        <begin position="1"/>
        <end position="252"/>
    </location>
</feature>
<comment type="caution">
    <text evidence="2">The sequence shown here is derived from an EMBL/GenBank/DDBJ whole genome shotgun (WGS) entry which is preliminary data.</text>
</comment>
<protein>
    <submittedName>
        <fullName evidence="2">Uncharacterized protein</fullName>
    </submittedName>
</protein>
<feature type="compositionally biased region" description="Polar residues" evidence="1">
    <location>
        <begin position="24"/>
        <end position="36"/>
    </location>
</feature>
<gene>
    <name evidence="2" type="ORF">XENORESO_013642</name>
</gene>
<feature type="compositionally biased region" description="Basic and acidic residues" evidence="1">
    <location>
        <begin position="207"/>
        <end position="220"/>
    </location>
</feature>
<evidence type="ECO:0000256" key="1">
    <source>
        <dbReference type="SAM" id="MobiDB-lite"/>
    </source>
</evidence>
<keyword evidence="3" id="KW-1185">Reference proteome</keyword>
<sequence length="252" mass="28109">MARPPKCKLRASIGNAAPHRQTNRNHQGQPGSQAESTTHHPAHHHAQWKDAALASQRVPQKGYSTRSKEAELPPERQNHQHPGQPSKNDRAKPSCSSPQANATATPHILLYVGRYTGKITNPKHTPPTRNHPADKQTPLQAEKPDATAELSDAHPAAPTPSSQSRRAQDPCLNTTACHTAEDRTRQKAHKVKAVHKRHTANAPPPAPRKEDPQRPDERTCPYHCQKKPHEKTHTEIHKRQRGQSRRNINPQI</sequence>
<feature type="compositionally biased region" description="Basic and acidic residues" evidence="1">
    <location>
        <begin position="66"/>
        <end position="78"/>
    </location>
</feature>
<proteinExistence type="predicted"/>
<accession>A0ABV0WM07</accession>
<feature type="compositionally biased region" description="Polar residues" evidence="1">
    <location>
        <begin position="159"/>
        <end position="177"/>
    </location>
</feature>
<name>A0ABV0WM07_9TELE</name>